<name>A0ACB9B2R7_ARCLA</name>
<evidence type="ECO:0000313" key="1">
    <source>
        <dbReference type="EMBL" id="KAI3714970.1"/>
    </source>
</evidence>
<comment type="caution">
    <text evidence="1">The sequence shown here is derived from an EMBL/GenBank/DDBJ whole genome shotgun (WGS) entry which is preliminary data.</text>
</comment>
<evidence type="ECO:0000313" key="2">
    <source>
        <dbReference type="Proteomes" id="UP001055879"/>
    </source>
</evidence>
<proteinExistence type="predicted"/>
<dbReference type="Proteomes" id="UP001055879">
    <property type="component" value="Linkage Group LG07"/>
</dbReference>
<keyword evidence="2" id="KW-1185">Reference proteome</keyword>
<sequence length="137" mass="15492">MKSTTINLAYLQAEAIIPAGHALSTISQLSVLNSSSDGSMSIKVHKLEYFQYRIQLCAPSTTTSVGIDHSTHCREGFVLTLYLDDEREKICRFPITQVHMTDLYLIGTEKLMKITVRKHTLEEKLLDVTRKKGSDIY</sequence>
<organism evidence="1 2">
    <name type="scientific">Arctium lappa</name>
    <name type="common">Greater burdock</name>
    <name type="synonym">Lappa major</name>
    <dbReference type="NCBI Taxonomy" id="4217"/>
    <lineage>
        <taxon>Eukaryota</taxon>
        <taxon>Viridiplantae</taxon>
        <taxon>Streptophyta</taxon>
        <taxon>Embryophyta</taxon>
        <taxon>Tracheophyta</taxon>
        <taxon>Spermatophyta</taxon>
        <taxon>Magnoliopsida</taxon>
        <taxon>eudicotyledons</taxon>
        <taxon>Gunneridae</taxon>
        <taxon>Pentapetalae</taxon>
        <taxon>asterids</taxon>
        <taxon>campanulids</taxon>
        <taxon>Asterales</taxon>
        <taxon>Asteraceae</taxon>
        <taxon>Carduoideae</taxon>
        <taxon>Cardueae</taxon>
        <taxon>Arctiinae</taxon>
        <taxon>Arctium</taxon>
    </lineage>
</organism>
<accession>A0ACB9B2R7</accession>
<reference evidence="1 2" key="2">
    <citation type="journal article" date="2022" name="Mol. Ecol. Resour.">
        <title>The genomes of chicory, endive, great burdock and yacon provide insights into Asteraceae paleo-polyploidization history and plant inulin production.</title>
        <authorList>
            <person name="Fan W."/>
            <person name="Wang S."/>
            <person name="Wang H."/>
            <person name="Wang A."/>
            <person name="Jiang F."/>
            <person name="Liu H."/>
            <person name="Zhao H."/>
            <person name="Xu D."/>
            <person name="Zhang Y."/>
        </authorList>
    </citation>
    <scope>NUCLEOTIDE SEQUENCE [LARGE SCALE GENOMIC DNA]</scope>
    <source>
        <strain evidence="2">cv. Niubang</strain>
    </source>
</reference>
<reference evidence="2" key="1">
    <citation type="journal article" date="2022" name="Mol. Ecol. Resour.">
        <title>The genomes of chicory, endive, great burdock and yacon provide insights into Asteraceae palaeo-polyploidization history and plant inulin production.</title>
        <authorList>
            <person name="Fan W."/>
            <person name="Wang S."/>
            <person name="Wang H."/>
            <person name="Wang A."/>
            <person name="Jiang F."/>
            <person name="Liu H."/>
            <person name="Zhao H."/>
            <person name="Xu D."/>
            <person name="Zhang Y."/>
        </authorList>
    </citation>
    <scope>NUCLEOTIDE SEQUENCE [LARGE SCALE GENOMIC DNA]</scope>
    <source>
        <strain evidence="2">cv. Niubang</strain>
    </source>
</reference>
<gene>
    <name evidence="1" type="ORF">L6452_21933</name>
</gene>
<dbReference type="EMBL" id="CM042053">
    <property type="protein sequence ID" value="KAI3714970.1"/>
    <property type="molecule type" value="Genomic_DNA"/>
</dbReference>
<protein>
    <submittedName>
        <fullName evidence="1">Uncharacterized protein</fullName>
    </submittedName>
</protein>